<evidence type="ECO:0000313" key="11">
    <source>
        <dbReference type="WBParaSite" id="ASIM_0000185701-mRNA-1"/>
    </source>
</evidence>
<keyword evidence="2" id="KW-0732">Signal</keyword>
<dbReference type="Pfam" id="PF12947">
    <property type="entry name" value="EGF_3"/>
    <property type="match status" value="1"/>
</dbReference>
<dbReference type="InterPro" id="IPR009030">
    <property type="entry name" value="Growth_fac_rcpt_cys_sf"/>
</dbReference>
<dbReference type="WBParaSite" id="ASIM_0000185701-mRNA-1">
    <property type="protein sequence ID" value="ASIM_0000185701-mRNA-1"/>
    <property type="gene ID" value="ASIM_0000185701"/>
</dbReference>
<gene>
    <name evidence="9" type="ORF">ASIM_LOCUS1728</name>
</gene>
<dbReference type="AlphaFoldDB" id="A0A0M3J2U5"/>
<dbReference type="FunFam" id="2.10.25.10:FF:000038">
    <property type="entry name" value="Fibrillin 2"/>
    <property type="match status" value="1"/>
</dbReference>
<dbReference type="InterPro" id="IPR001881">
    <property type="entry name" value="EGF-like_Ca-bd_dom"/>
</dbReference>
<evidence type="ECO:0000259" key="8">
    <source>
        <dbReference type="PROSITE" id="PS50026"/>
    </source>
</evidence>
<dbReference type="PROSITE" id="PS50026">
    <property type="entry name" value="EGF_3"/>
    <property type="match status" value="1"/>
</dbReference>
<dbReference type="InterPro" id="IPR000742">
    <property type="entry name" value="EGF"/>
</dbReference>
<evidence type="ECO:0000256" key="1">
    <source>
        <dbReference type="ARBA" id="ARBA00022536"/>
    </source>
</evidence>
<dbReference type="Proteomes" id="UP000267096">
    <property type="component" value="Unassembled WGS sequence"/>
</dbReference>
<evidence type="ECO:0000256" key="5">
    <source>
        <dbReference type="ARBA" id="ARBA00023157"/>
    </source>
</evidence>
<dbReference type="InterPro" id="IPR000152">
    <property type="entry name" value="EGF-type_Asp/Asn_hydroxyl_site"/>
</dbReference>
<sequence length="246" mass="26654">MEKSAECDKRASCTNTIGGYECTCEEGFTGNGRTCSPLNDCSQQEGICDRHAFCLGSLRMCICQAGYVGDGLSCYDVNECNATVNPCHGQVDSRCVNIDGGYICCKDGVDDEFCIKELILVAITEKGAYCSGGCGLHAICYNETCQCMEGFVGDPQDRCDDINECENDKQCAGVGEWCVNKIGGYICCGPYSSEEECLIISHSTPLDVNATIPEQESELNGQFKKKTKFAVVTVHFSVNARLCCSY</sequence>
<dbReference type="InterPro" id="IPR049883">
    <property type="entry name" value="NOTCH1_EGF-like"/>
</dbReference>
<comment type="caution">
    <text evidence="7">Lacks conserved residue(s) required for the propagation of feature annotation.</text>
</comment>
<dbReference type="SUPFAM" id="SSF57184">
    <property type="entry name" value="Growth factor receptor domain"/>
    <property type="match status" value="1"/>
</dbReference>
<keyword evidence="5" id="KW-1015">Disulfide bond</keyword>
<dbReference type="SUPFAM" id="SSF57196">
    <property type="entry name" value="EGF/Laminin"/>
    <property type="match status" value="1"/>
</dbReference>
<dbReference type="PROSITE" id="PS01187">
    <property type="entry name" value="EGF_CA"/>
    <property type="match status" value="2"/>
</dbReference>
<keyword evidence="10" id="KW-1185">Reference proteome</keyword>
<dbReference type="PROSITE" id="PS00010">
    <property type="entry name" value="ASX_HYDROXYL"/>
    <property type="match status" value="1"/>
</dbReference>
<dbReference type="InterPro" id="IPR024731">
    <property type="entry name" value="NELL2-like_EGF"/>
</dbReference>
<dbReference type="Gene3D" id="2.10.25.10">
    <property type="entry name" value="Laminin"/>
    <property type="match status" value="3"/>
</dbReference>
<dbReference type="PANTHER" id="PTHR24039:SF28">
    <property type="entry name" value="EGF-LIKE DOMAIN-CONTAINING PROTEIN"/>
    <property type="match status" value="1"/>
</dbReference>
<keyword evidence="6" id="KW-0325">Glycoprotein</keyword>
<protein>
    <submittedName>
        <fullName evidence="11">EGF-like domain-containing protein</fullName>
    </submittedName>
</protein>
<name>A0A0M3J2U5_ANISI</name>
<dbReference type="InterPro" id="IPR018097">
    <property type="entry name" value="EGF_Ca-bd_CS"/>
</dbReference>
<evidence type="ECO:0000313" key="9">
    <source>
        <dbReference type="EMBL" id="VDK19147.1"/>
    </source>
</evidence>
<dbReference type="PANTHER" id="PTHR24039">
    <property type="entry name" value="FIBRILLIN-RELATED"/>
    <property type="match status" value="1"/>
</dbReference>
<accession>A0A0M3J2U5</accession>
<dbReference type="CDD" id="cd00054">
    <property type="entry name" value="EGF_CA"/>
    <property type="match status" value="1"/>
</dbReference>
<keyword evidence="4" id="KW-0106">Calcium</keyword>
<evidence type="ECO:0000256" key="3">
    <source>
        <dbReference type="ARBA" id="ARBA00022737"/>
    </source>
</evidence>
<evidence type="ECO:0000256" key="4">
    <source>
        <dbReference type="ARBA" id="ARBA00022837"/>
    </source>
</evidence>
<evidence type="ECO:0000313" key="10">
    <source>
        <dbReference type="Proteomes" id="UP000267096"/>
    </source>
</evidence>
<evidence type="ECO:0000256" key="7">
    <source>
        <dbReference type="PROSITE-ProRule" id="PRU00076"/>
    </source>
</evidence>
<proteinExistence type="predicted"/>
<dbReference type="SMART" id="SM00181">
    <property type="entry name" value="EGF"/>
    <property type="match status" value="4"/>
</dbReference>
<keyword evidence="3" id="KW-0677">Repeat</keyword>
<dbReference type="SMART" id="SM00179">
    <property type="entry name" value="EGF_CA"/>
    <property type="match status" value="3"/>
</dbReference>
<feature type="domain" description="EGF-like" evidence="8">
    <location>
        <begin position="3"/>
        <end position="36"/>
    </location>
</feature>
<evidence type="ECO:0000256" key="2">
    <source>
        <dbReference type="ARBA" id="ARBA00022729"/>
    </source>
</evidence>
<evidence type="ECO:0000256" key="6">
    <source>
        <dbReference type="ARBA" id="ARBA00023180"/>
    </source>
</evidence>
<dbReference type="PROSITE" id="PS01186">
    <property type="entry name" value="EGF_2"/>
    <property type="match status" value="2"/>
</dbReference>
<dbReference type="OrthoDB" id="5912995at2759"/>
<organism evidence="11">
    <name type="scientific">Anisakis simplex</name>
    <name type="common">Herring worm</name>
    <dbReference type="NCBI Taxonomy" id="6269"/>
    <lineage>
        <taxon>Eukaryota</taxon>
        <taxon>Metazoa</taxon>
        <taxon>Ecdysozoa</taxon>
        <taxon>Nematoda</taxon>
        <taxon>Chromadorea</taxon>
        <taxon>Rhabditida</taxon>
        <taxon>Spirurina</taxon>
        <taxon>Ascaridomorpha</taxon>
        <taxon>Ascaridoidea</taxon>
        <taxon>Anisakidae</taxon>
        <taxon>Anisakis</taxon>
        <taxon>Anisakis simplex complex</taxon>
    </lineage>
</organism>
<dbReference type="Pfam" id="PF07645">
    <property type="entry name" value="EGF_CA"/>
    <property type="match status" value="2"/>
</dbReference>
<dbReference type="EMBL" id="UYRR01001974">
    <property type="protein sequence ID" value="VDK19147.1"/>
    <property type="molecule type" value="Genomic_DNA"/>
</dbReference>
<reference evidence="11" key="1">
    <citation type="submission" date="2017-02" db="UniProtKB">
        <authorList>
            <consortium name="WormBaseParasite"/>
        </authorList>
    </citation>
    <scope>IDENTIFICATION</scope>
</reference>
<keyword evidence="1 7" id="KW-0245">EGF-like domain</keyword>
<dbReference type="GO" id="GO:0005509">
    <property type="term" value="F:calcium ion binding"/>
    <property type="evidence" value="ECO:0007669"/>
    <property type="project" value="InterPro"/>
</dbReference>
<reference evidence="9 10" key="2">
    <citation type="submission" date="2018-11" db="EMBL/GenBank/DDBJ databases">
        <authorList>
            <consortium name="Pathogen Informatics"/>
        </authorList>
    </citation>
    <scope>NUCLEOTIDE SEQUENCE [LARGE SCALE GENOMIC DNA]</scope>
</reference>